<dbReference type="InterPro" id="IPR025430">
    <property type="entry name" value="DUF4167"/>
</dbReference>
<name>A0ABV7M8Z0_9PROT</name>
<evidence type="ECO:0000259" key="2">
    <source>
        <dbReference type="Pfam" id="PF13763"/>
    </source>
</evidence>
<feature type="region of interest" description="Disordered" evidence="1">
    <location>
        <begin position="1"/>
        <end position="55"/>
    </location>
</feature>
<feature type="compositionally biased region" description="Basic residues" evidence="1">
    <location>
        <begin position="23"/>
        <end position="33"/>
    </location>
</feature>
<dbReference type="RefSeq" id="WP_189571805.1">
    <property type="nucleotide sequence ID" value="NZ_BMXU01000001.1"/>
</dbReference>
<reference evidence="4" key="1">
    <citation type="journal article" date="2019" name="Int. J. Syst. Evol. Microbiol.">
        <title>The Global Catalogue of Microorganisms (GCM) 10K type strain sequencing project: providing services to taxonomists for standard genome sequencing and annotation.</title>
        <authorList>
            <consortium name="The Broad Institute Genomics Platform"/>
            <consortium name="The Broad Institute Genome Sequencing Center for Infectious Disease"/>
            <person name="Wu L."/>
            <person name="Ma J."/>
        </authorList>
    </citation>
    <scope>NUCLEOTIDE SEQUENCE [LARGE SCALE GENOMIC DNA]</scope>
    <source>
        <strain evidence="4">KCTC 22245</strain>
    </source>
</reference>
<dbReference type="Pfam" id="PF13763">
    <property type="entry name" value="DUF4167"/>
    <property type="match status" value="1"/>
</dbReference>
<evidence type="ECO:0000256" key="1">
    <source>
        <dbReference type="SAM" id="MobiDB-lite"/>
    </source>
</evidence>
<organism evidence="3 4">
    <name type="scientific">Parvularcula lutaonensis</name>
    <dbReference type="NCBI Taxonomy" id="491923"/>
    <lineage>
        <taxon>Bacteria</taxon>
        <taxon>Pseudomonadati</taxon>
        <taxon>Pseudomonadota</taxon>
        <taxon>Alphaproteobacteria</taxon>
        <taxon>Parvularculales</taxon>
        <taxon>Parvularculaceae</taxon>
        <taxon>Parvularcula</taxon>
    </lineage>
</organism>
<feature type="domain" description="DUF4167" evidence="2">
    <location>
        <begin position="24"/>
        <end position="98"/>
    </location>
</feature>
<proteinExistence type="predicted"/>
<accession>A0ABV7M8Z0</accession>
<dbReference type="Proteomes" id="UP001595607">
    <property type="component" value="Unassembled WGS sequence"/>
</dbReference>
<protein>
    <submittedName>
        <fullName evidence="3">DUF4167 domain-containing protein</fullName>
    </submittedName>
</protein>
<keyword evidence="4" id="KW-1185">Reference proteome</keyword>
<gene>
    <name evidence="3" type="ORF">ACFONP_00620</name>
</gene>
<feature type="region of interest" description="Disordered" evidence="1">
    <location>
        <begin position="89"/>
        <end position="192"/>
    </location>
</feature>
<feature type="compositionally biased region" description="Basic and acidic residues" evidence="1">
    <location>
        <begin position="97"/>
        <end position="142"/>
    </location>
</feature>
<dbReference type="EMBL" id="JBHRVA010000002">
    <property type="protein sequence ID" value="MFC3301232.1"/>
    <property type="molecule type" value="Genomic_DNA"/>
</dbReference>
<comment type="caution">
    <text evidence="3">The sequence shown here is derived from an EMBL/GenBank/DDBJ whole genome shotgun (WGS) entry which is preliminary data.</text>
</comment>
<sequence>MRGATNHTQQQDKDHTLMAQYSKRGRNSNRRRQGGNNNPNRSMDSQGPEVKIRGTAAQIYDKYQALARDAFSSGDRIRGESLMQHAEHYYRLMKSMQPEKKEDKKQDDQENAEQHSSEAQVDAKTEGSEEKKPDDSPAKENAEASGDDSDDGKPRRRRRRRRSSDENDAQADGSSPEEQKKPALQLEEAPAE</sequence>
<evidence type="ECO:0000313" key="4">
    <source>
        <dbReference type="Proteomes" id="UP001595607"/>
    </source>
</evidence>
<evidence type="ECO:0000313" key="3">
    <source>
        <dbReference type="EMBL" id="MFC3301232.1"/>
    </source>
</evidence>